<evidence type="ECO:0000259" key="2">
    <source>
        <dbReference type="PROSITE" id="PS00028"/>
    </source>
</evidence>
<dbReference type="InterPro" id="IPR013087">
    <property type="entry name" value="Znf_C2H2_type"/>
</dbReference>
<evidence type="ECO:0000313" key="3">
    <source>
        <dbReference type="EMBL" id="SFR65987.1"/>
    </source>
</evidence>
<organism evidence="3 4">
    <name type="scientific">Halogeometricum rufum</name>
    <dbReference type="NCBI Taxonomy" id="553469"/>
    <lineage>
        <taxon>Archaea</taxon>
        <taxon>Methanobacteriati</taxon>
        <taxon>Methanobacteriota</taxon>
        <taxon>Stenosarchaea group</taxon>
        <taxon>Halobacteria</taxon>
        <taxon>Halobacteriales</taxon>
        <taxon>Haloferacaceae</taxon>
        <taxon>Halogeometricum</taxon>
    </lineage>
</organism>
<dbReference type="OrthoDB" id="378893at2157"/>
<feature type="region of interest" description="Disordered" evidence="1">
    <location>
        <begin position="1"/>
        <end position="25"/>
    </location>
</feature>
<dbReference type="RefSeq" id="WP_177232670.1">
    <property type="nucleotide sequence ID" value="NZ_FOYT01000003.1"/>
</dbReference>
<keyword evidence="4" id="KW-1185">Reference proteome</keyword>
<sequence>MSDEYDHPEAEDAKSDNPTAEDHECQFCHESFDTEAAVRDHVEAEHASVENPSEEG</sequence>
<accession>A0A1I6IGR5</accession>
<protein>
    <recommendedName>
        <fullName evidence="2">C2H2-type domain-containing protein</fullName>
    </recommendedName>
</protein>
<dbReference type="PROSITE" id="PS00028">
    <property type="entry name" value="ZINC_FINGER_C2H2_1"/>
    <property type="match status" value="1"/>
</dbReference>
<evidence type="ECO:0000256" key="1">
    <source>
        <dbReference type="SAM" id="MobiDB-lite"/>
    </source>
</evidence>
<gene>
    <name evidence="3" type="ORF">SAMN04487947_3239</name>
</gene>
<dbReference type="EMBL" id="FOYT01000003">
    <property type="protein sequence ID" value="SFR65987.1"/>
    <property type="molecule type" value="Genomic_DNA"/>
</dbReference>
<proteinExistence type="predicted"/>
<feature type="domain" description="C2H2-type" evidence="2">
    <location>
        <begin position="25"/>
        <end position="46"/>
    </location>
</feature>
<dbReference type="Proteomes" id="UP000198531">
    <property type="component" value="Unassembled WGS sequence"/>
</dbReference>
<name>A0A1I6IGR5_9EURY</name>
<dbReference type="AlphaFoldDB" id="A0A1I6IGR5"/>
<evidence type="ECO:0000313" key="4">
    <source>
        <dbReference type="Proteomes" id="UP000198531"/>
    </source>
</evidence>
<reference evidence="4" key="1">
    <citation type="submission" date="2016-10" db="EMBL/GenBank/DDBJ databases">
        <authorList>
            <person name="Varghese N."/>
            <person name="Submissions S."/>
        </authorList>
    </citation>
    <scope>NUCLEOTIDE SEQUENCE [LARGE SCALE GENOMIC DNA]</scope>
    <source>
        <strain evidence="4">CGMCC 1.7736</strain>
    </source>
</reference>